<dbReference type="PANTHER" id="PTHR15074">
    <property type="entry name" value="METHYL-CPG-BINDING PROTEIN"/>
    <property type="match status" value="1"/>
</dbReference>
<feature type="region of interest" description="Disordered" evidence="3">
    <location>
        <begin position="490"/>
        <end position="515"/>
    </location>
</feature>
<feature type="compositionally biased region" description="Basic and acidic residues" evidence="3">
    <location>
        <begin position="84"/>
        <end position="102"/>
    </location>
</feature>
<feature type="region of interest" description="Disordered" evidence="3">
    <location>
        <begin position="71"/>
        <end position="111"/>
    </location>
</feature>
<feature type="compositionally biased region" description="Basic and acidic residues" evidence="3">
    <location>
        <begin position="1"/>
        <end position="21"/>
    </location>
</feature>
<dbReference type="GO" id="GO:0003677">
    <property type="term" value="F:DNA binding"/>
    <property type="evidence" value="ECO:0007669"/>
    <property type="project" value="UniProtKB-ARBA"/>
</dbReference>
<proteinExistence type="predicted"/>
<feature type="region of interest" description="Disordered" evidence="3">
    <location>
        <begin position="152"/>
        <end position="193"/>
    </location>
</feature>
<dbReference type="EMBL" id="CAUOFW020008724">
    <property type="protein sequence ID" value="CAK9183672.1"/>
    <property type="molecule type" value="Genomic_DNA"/>
</dbReference>
<keyword evidence="5" id="KW-1185">Reference proteome</keyword>
<keyword evidence="2" id="KW-0539">Nucleus</keyword>
<feature type="compositionally biased region" description="Basic and acidic residues" evidence="3">
    <location>
        <begin position="753"/>
        <end position="762"/>
    </location>
</feature>
<sequence>MDEPERENKRGRLQEGSKEEEKDQEDMDFDQQVIAKVKAKTSAIDGQVKNEKVRKKKSRYPPELSFEFSVASGHQSKGGFSACMKEDTGNKKRKNKEKEKGKGRNGKHSVKFQYSQVIHSPYFQKEVQQESRYDIYKQPIVGINLCTKSNETDMDVGSGDAVSEEMNKGGGKKKNKRKRKENHSQTTSSSEVISLDYLKHASGEEKNEDVEKLRTQYSLSIETKVKLKIKADGAKWGVSNGARLAEEMNEASGKNKKKNRINDSYSKMTTKMVSEEERSNKDRKMRMEDDSLTETEIINVYPHMKWNKAMGDSLLLDSYQGESKRKRRKKYTNPIMILPCSQTRVKKESIEDEKEMIQVSTSTGGKTGTSVLANNVDGIVRNKFKIDDLFSQFAYKGSTCVKGRRTEEGCENVSKLQACSPYFQKTTNEGKEGNEDKEKNKATEPEFVVEKAIDPLIIGTECCGNGANVAEDDADLLHCNCELKAQTGFENDTGSEKSFHHRKRKSENGPKKAHAEVQFVSPEERSNKDRKMRMEDDSLTETEIINVYPYMKWNKAMGDSLLLDSYQGESKRKRRKKYTNPIMILPCSQTRVKKESIEDEKEMIQVSTSTGGKTGTSVLANNVDGIVRNKFKIDDLFSQFAYKGSTCVKGRRTEEGCENVSKLQACSPYFQKTTNEGKEGNEDKEKNKATEPEFVVEKAIDPLIIGTECCGNGANVAEDDADLLHCNCELKAQTGFENDTGSEKSFHHRKRKSENGPKKAHAEVQFVSPEERSNKDRKMRMEDDSLTETEIINVYPYMKWNKAMGDSLLLDSYQGESKRKRRKKYTNSIMILPCSQTRVKEESIEDEKEMILVSTSAEGKTGTSVLANDVDGIVRNKFKIDELFSQLAYKGSTCVKGRRTEEDCENVSKLQACSPYFQKNTNEGKEGNEDKEKNKATEPEFVVEKAIYPLIIGTECCGNGANVAEDDADLLHCNCELKAETGFENDNGSEKSFHHRKRKSENCPKKAHAEVQFISPYFMKSMGEQVVISEGKHLKMKLPKPCAMKSATTVKVSPYFHNVLREEESTNSDSLRGPTECKVSHRKPKTAAAVNSVFSTVQKQDEAYQRKTADNTWKPPRSPYNLLQEDHFHDPWRVIVICMLLNRTTGLQVRSSLFYCFLHYC</sequence>
<gene>
    <name evidence="4" type="ORF">ILEXP_LOCUS53960</name>
</gene>
<evidence type="ECO:0000256" key="3">
    <source>
        <dbReference type="SAM" id="MobiDB-lite"/>
    </source>
</evidence>
<feature type="compositionally biased region" description="Basic residues" evidence="3">
    <location>
        <begin position="170"/>
        <end position="181"/>
    </location>
</feature>
<dbReference type="GO" id="GO:0005634">
    <property type="term" value="C:nucleus"/>
    <property type="evidence" value="ECO:0007669"/>
    <property type="project" value="UniProtKB-SubCell"/>
</dbReference>
<feature type="region of interest" description="Disordered" evidence="3">
    <location>
        <begin position="270"/>
        <end position="289"/>
    </location>
</feature>
<dbReference type="Proteomes" id="UP001642360">
    <property type="component" value="Unassembled WGS sequence"/>
</dbReference>
<comment type="caution">
    <text evidence="4">The sequence shown here is derived from an EMBL/GenBank/DDBJ whole genome shotgun (WGS) entry which is preliminary data.</text>
</comment>
<feature type="compositionally biased region" description="Basic and acidic residues" evidence="3">
    <location>
        <begin position="506"/>
        <end position="515"/>
    </location>
</feature>
<feature type="compositionally biased region" description="Basic and acidic residues" evidence="3">
    <location>
        <begin position="273"/>
        <end position="289"/>
    </location>
</feature>
<comment type="subcellular location">
    <subcellularLocation>
        <location evidence="1">Nucleus</location>
    </subcellularLocation>
</comment>
<name>A0ABC8URT4_9AQUA</name>
<evidence type="ECO:0000256" key="1">
    <source>
        <dbReference type="ARBA" id="ARBA00004123"/>
    </source>
</evidence>
<evidence type="ECO:0000256" key="2">
    <source>
        <dbReference type="ARBA" id="ARBA00023242"/>
    </source>
</evidence>
<evidence type="ECO:0000313" key="5">
    <source>
        <dbReference type="Proteomes" id="UP001642360"/>
    </source>
</evidence>
<protein>
    <submittedName>
        <fullName evidence="4">Uncharacterized protein</fullName>
    </submittedName>
</protein>
<accession>A0ABC8URT4</accession>
<feature type="region of interest" description="Disordered" evidence="3">
    <location>
        <begin position="1"/>
        <end position="29"/>
    </location>
</feature>
<dbReference type="InterPro" id="IPR045138">
    <property type="entry name" value="MeCP2/MBD4"/>
</dbReference>
<dbReference type="Gene3D" id="1.10.340.30">
    <property type="entry name" value="Hypothetical protein, domain 2"/>
    <property type="match status" value="1"/>
</dbReference>
<organism evidence="4 5">
    <name type="scientific">Ilex paraguariensis</name>
    <name type="common">yerba mate</name>
    <dbReference type="NCBI Taxonomy" id="185542"/>
    <lineage>
        <taxon>Eukaryota</taxon>
        <taxon>Viridiplantae</taxon>
        <taxon>Streptophyta</taxon>
        <taxon>Embryophyta</taxon>
        <taxon>Tracheophyta</taxon>
        <taxon>Spermatophyta</taxon>
        <taxon>Magnoliopsida</taxon>
        <taxon>eudicotyledons</taxon>
        <taxon>Gunneridae</taxon>
        <taxon>Pentapetalae</taxon>
        <taxon>asterids</taxon>
        <taxon>campanulids</taxon>
        <taxon>Aquifoliales</taxon>
        <taxon>Aquifoliaceae</taxon>
        <taxon>Ilex</taxon>
    </lineage>
</organism>
<dbReference type="AlphaFoldDB" id="A0ABC8URT4"/>
<dbReference type="PANTHER" id="PTHR15074:SF0">
    <property type="entry name" value="METHYL-CPG-BINDING DOMAIN PROTEIN 4-LIKE PROTEIN"/>
    <property type="match status" value="1"/>
</dbReference>
<feature type="region of interest" description="Disordered" evidence="3">
    <location>
        <begin position="737"/>
        <end position="762"/>
    </location>
</feature>
<reference evidence="4 5" key="1">
    <citation type="submission" date="2024-02" db="EMBL/GenBank/DDBJ databases">
        <authorList>
            <person name="Vignale AGUSTIN F."/>
            <person name="Sosa J E."/>
            <person name="Modenutti C."/>
        </authorList>
    </citation>
    <scope>NUCLEOTIDE SEQUENCE [LARGE SCALE GENOMIC DNA]</scope>
</reference>
<evidence type="ECO:0000313" key="4">
    <source>
        <dbReference type="EMBL" id="CAK9183672.1"/>
    </source>
</evidence>